<dbReference type="AlphaFoldDB" id="A0AAV7R0Z3"/>
<gene>
    <name evidence="2" type="ORF">NDU88_012078</name>
</gene>
<feature type="region of interest" description="Disordered" evidence="1">
    <location>
        <begin position="14"/>
        <end position="81"/>
    </location>
</feature>
<dbReference type="EMBL" id="JANPWB010000010">
    <property type="protein sequence ID" value="KAJ1145794.1"/>
    <property type="molecule type" value="Genomic_DNA"/>
</dbReference>
<sequence>MLQGHDQAVERRRRRFLLSRDGEQGDPSYGALEGGGAPRFACGPRCSPGPPGEKGGERSRSRGGGVLPAEGAKTGEWGGSWEERGVGPGLPKAGCCGLEGPAAPLGGAAATESLQWWCEGRAGNPSGPRQQQQHERPQVGLGTRVGGRQVSGKAVGRSGAGGQTKRRVAGKQGPAGLAAAAVSEGERQGGSGVGLMSGAGEQVAWGQDQSLSIGEEGFLEQFEGMGGEGLEPVKELSHILEWSDDSSQGGGDDRVQEVEGERGMDSPSGSEDGDPGELLAGSEPWEEEEVLAGPSTSSWTGRRRDGKAVRAKEVVTQSTSGPGFAPPSGWVSKGKRPGYALQHEGDKTPLRRPRISAPPIEEFIKKCVLGVHDGASKEKTAAKRTVTERPPLLQKGKTSGAVTQVGVAVETDGLKGERLFKGVYVADAWVGTDEVKEEVSQKSAGKEAEEGSGRSGEEFGPGKIGGKYKHLPYMGTAKPLGAHLMPATKEKIWKGEYVEMLKLLHREVRAKEGSKEEEYELAKRPRVPVTIENWTAAFLIYASVYYERHPEREVALFKYMDVIRKAYLNFGGYAWAQYDEEFRARMAADEEAQWAGCPLFIGPFEIAPPRVGPVAIAQVIKEREWQAQAQAGENLEHAGISTKGCAQGSTVNSSMNVPSAGESMPLPTASVVPAVGNSLRGQEAIPRGVRPSPSPGGRGLWEKAFTPVRMERLRYWASQYHMQEQGRLLMRGFSEGFELGYTGQRQRRWAENLRSVCGKEELVRLKLGKEVDEGRMEGPFSDWPLPNLIVSPIGVVPKKEPGQYRLIHHLSWPEGASVNDFITEDVTEVSYASVDVAMALVEALGQGTLMAKTDIKGVILTSAVKGPYRRSEVRQSAAAVNRHGHSDHQL</sequence>
<keyword evidence="3" id="KW-1185">Reference proteome</keyword>
<evidence type="ECO:0000256" key="1">
    <source>
        <dbReference type="SAM" id="MobiDB-lite"/>
    </source>
</evidence>
<evidence type="ECO:0000313" key="3">
    <source>
        <dbReference type="Proteomes" id="UP001066276"/>
    </source>
</evidence>
<feature type="compositionally biased region" description="Basic and acidic residues" evidence="1">
    <location>
        <begin position="435"/>
        <end position="457"/>
    </location>
</feature>
<comment type="caution">
    <text evidence="2">The sequence shown here is derived from an EMBL/GenBank/DDBJ whole genome shotgun (WGS) entry which is preliminary data.</text>
</comment>
<accession>A0AAV7R0Z3</accession>
<feature type="compositionally biased region" description="Basic and acidic residues" evidence="1">
    <location>
        <begin position="302"/>
        <end position="313"/>
    </location>
</feature>
<feature type="region of interest" description="Disordered" evidence="1">
    <location>
        <begin position="435"/>
        <end position="463"/>
    </location>
</feature>
<name>A0AAV7R0Z3_PLEWA</name>
<evidence type="ECO:0000313" key="2">
    <source>
        <dbReference type="EMBL" id="KAJ1145794.1"/>
    </source>
</evidence>
<feature type="region of interest" description="Disordered" evidence="1">
    <location>
        <begin position="241"/>
        <end position="357"/>
    </location>
</feature>
<proteinExistence type="predicted"/>
<protein>
    <submittedName>
        <fullName evidence="2">Uncharacterized protein</fullName>
    </submittedName>
</protein>
<organism evidence="2 3">
    <name type="scientific">Pleurodeles waltl</name>
    <name type="common">Iberian ribbed newt</name>
    <dbReference type="NCBI Taxonomy" id="8319"/>
    <lineage>
        <taxon>Eukaryota</taxon>
        <taxon>Metazoa</taxon>
        <taxon>Chordata</taxon>
        <taxon>Craniata</taxon>
        <taxon>Vertebrata</taxon>
        <taxon>Euteleostomi</taxon>
        <taxon>Amphibia</taxon>
        <taxon>Batrachia</taxon>
        <taxon>Caudata</taxon>
        <taxon>Salamandroidea</taxon>
        <taxon>Salamandridae</taxon>
        <taxon>Pleurodelinae</taxon>
        <taxon>Pleurodeles</taxon>
    </lineage>
</organism>
<feature type="compositionally biased region" description="Basic and acidic residues" evidence="1">
    <location>
        <begin position="251"/>
        <end position="264"/>
    </location>
</feature>
<dbReference type="PANTHER" id="PTHR35558">
    <property type="entry name" value="SGNH_HYDRO DOMAIN-CONTAINING PROTEIN"/>
    <property type="match status" value="1"/>
</dbReference>
<dbReference type="PANTHER" id="PTHR35558:SF1">
    <property type="entry name" value="ENDONUCLEASE_EXONUCLEASE_PHOSPHATASE DOMAIN-CONTAINING PROTEIN"/>
    <property type="match status" value="1"/>
</dbReference>
<dbReference type="Proteomes" id="UP001066276">
    <property type="component" value="Chromosome 6"/>
</dbReference>
<feature type="region of interest" description="Disordered" evidence="1">
    <location>
        <begin position="119"/>
        <end position="176"/>
    </location>
</feature>
<reference evidence="2" key="1">
    <citation type="journal article" date="2022" name="bioRxiv">
        <title>Sequencing and chromosome-scale assembly of the giantPleurodeles waltlgenome.</title>
        <authorList>
            <person name="Brown T."/>
            <person name="Elewa A."/>
            <person name="Iarovenko S."/>
            <person name="Subramanian E."/>
            <person name="Araus A.J."/>
            <person name="Petzold A."/>
            <person name="Susuki M."/>
            <person name="Suzuki K.-i.T."/>
            <person name="Hayashi T."/>
            <person name="Toyoda A."/>
            <person name="Oliveira C."/>
            <person name="Osipova E."/>
            <person name="Leigh N.D."/>
            <person name="Simon A."/>
            <person name="Yun M.H."/>
        </authorList>
    </citation>
    <scope>NUCLEOTIDE SEQUENCE</scope>
    <source>
        <strain evidence="2">20211129_DDA</strain>
        <tissue evidence="2">Liver</tissue>
    </source>
</reference>